<keyword evidence="3" id="KW-1185">Reference proteome</keyword>
<dbReference type="PROSITE" id="PS50878">
    <property type="entry name" value="RT_POL"/>
    <property type="match status" value="1"/>
</dbReference>
<dbReference type="Pfam" id="PF00078">
    <property type="entry name" value="RVT_1"/>
    <property type="match status" value="1"/>
</dbReference>
<reference evidence="2" key="2">
    <citation type="submission" date="2021-03" db="UniProtKB">
        <authorList>
            <consortium name="EnsemblPlants"/>
        </authorList>
    </citation>
    <scope>IDENTIFICATION</scope>
</reference>
<dbReference type="AlphaFoldDB" id="A0A803PQG5"/>
<reference evidence="2" key="1">
    <citation type="submission" date="2018-11" db="EMBL/GenBank/DDBJ databases">
        <authorList>
            <person name="Grassa J C."/>
        </authorList>
    </citation>
    <scope>NUCLEOTIDE SEQUENCE [LARGE SCALE GENOMIC DNA]</scope>
</reference>
<feature type="domain" description="Reverse transcriptase" evidence="1">
    <location>
        <begin position="1"/>
        <end position="185"/>
    </location>
</feature>
<sequence>MALKLDMSKAYDRVEWGFLESILRVMGFSDRWIGLTLSCVNSVRYHIINSGQKLGPIIPTRGIRQGCPLSPYLFIVCAKGFLSLIRHYEATRLITGCKVARSAPTISHLLFADDSYVYCQALEEEASHVLLLLQTFEGASGQKVNLHKSSAFFSSNTATNTRNSICNMMHIQEAVEDSMYLGLPSIVGQNKNAVLGFLKERMRKRINGWEGRFLSRAGKEILIKTVVQSLPSYAMNVFLLPIGTCNEIERMMASFWWKSNNSNGNGSGITWMSWDRMTKHKYDGGMGFRSLRDFNLAMLGKQRWRLLFNIDSLASKVFKARYFPHGDYLSAELGSNPSFICSSIFAAKDTVKLGLRKRISPGTSVQITNDPWLPSLDHSALAPMVQDAAIILGIPIDQSGEVDSWYWVAEKNGSKRFFLLFVPGFEATTSRVTKGDASCNNVVLGFMGRETIRYGSKWVRRVSDVVAFANLSLDQWINAQGKGNIPLLSPLKDGDGAEQWIKPSSGIKDGSRAPRIGQIIGIVEALNWLKDNAYTRAIIETDSLVCVEAIHST</sequence>
<protein>
    <recommendedName>
        <fullName evidence="1">Reverse transcriptase domain-containing protein</fullName>
    </recommendedName>
</protein>
<dbReference type="InterPro" id="IPR000477">
    <property type="entry name" value="RT_dom"/>
</dbReference>
<evidence type="ECO:0000313" key="2">
    <source>
        <dbReference type="EnsemblPlants" id="cds.evm.model.05.451"/>
    </source>
</evidence>
<dbReference type="Gramene" id="evm.model.05.451">
    <property type="protein sequence ID" value="cds.evm.model.05.451"/>
    <property type="gene ID" value="evm.TU.05.451"/>
</dbReference>
<evidence type="ECO:0000259" key="1">
    <source>
        <dbReference type="PROSITE" id="PS50878"/>
    </source>
</evidence>
<organism evidence="2 3">
    <name type="scientific">Cannabis sativa</name>
    <name type="common">Hemp</name>
    <name type="synonym">Marijuana</name>
    <dbReference type="NCBI Taxonomy" id="3483"/>
    <lineage>
        <taxon>Eukaryota</taxon>
        <taxon>Viridiplantae</taxon>
        <taxon>Streptophyta</taxon>
        <taxon>Embryophyta</taxon>
        <taxon>Tracheophyta</taxon>
        <taxon>Spermatophyta</taxon>
        <taxon>Magnoliopsida</taxon>
        <taxon>eudicotyledons</taxon>
        <taxon>Gunneridae</taxon>
        <taxon>Pentapetalae</taxon>
        <taxon>rosids</taxon>
        <taxon>fabids</taxon>
        <taxon>Rosales</taxon>
        <taxon>Cannabaceae</taxon>
        <taxon>Cannabis</taxon>
    </lineage>
</organism>
<dbReference type="EMBL" id="UZAU01000425">
    <property type="status" value="NOT_ANNOTATED_CDS"/>
    <property type="molecule type" value="Genomic_DNA"/>
</dbReference>
<dbReference type="SUPFAM" id="SSF56672">
    <property type="entry name" value="DNA/RNA polymerases"/>
    <property type="match status" value="1"/>
</dbReference>
<dbReference type="Proteomes" id="UP000596661">
    <property type="component" value="Chromosome 5"/>
</dbReference>
<accession>A0A803PQG5</accession>
<proteinExistence type="predicted"/>
<dbReference type="InterPro" id="IPR043502">
    <property type="entry name" value="DNA/RNA_pol_sf"/>
</dbReference>
<dbReference type="PANTHER" id="PTHR33116:SF86">
    <property type="entry name" value="REVERSE TRANSCRIPTASE DOMAIN-CONTAINING PROTEIN"/>
    <property type="match status" value="1"/>
</dbReference>
<dbReference type="EnsemblPlants" id="evm.model.05.451">
    <property type="protein sequence ID" value="cds.evm.model.05.451"/>
    <property type="gene ID" value="evm.TU.05.451"/>
</dbReference>
<dbReference type="PANTHER" id="PTHR33116">
    <property type="entry name" value="REVERSE TRANSCRIPTASE ZINC-BINDING DOMAIN-CONTAINING PROTEIN-RELATED-RELATED"/>
    <property type="match status" value="1"/>
</dbReference>
<evidence type="ECO:0000313" key="3">
    <source>
        <dbReference type="Proteomes" id="UP000596661"/>
    </source>
</evidence>
<name>A0A803PQG5_CANSA</name>